<evidence type="ECO:0000313" key="1">
    <source>
        <dbReference type="EMBL" id="KAG6789991.1"/>
    </source>
</evidence>
<name>A0A8X8AKG8_POPTO</name>
<dbReference type="EMBL" id="JAAWWB010000002">
    <property type="protein sequence ID" value="KAG6789991.1"/>
    <property type="molecule type" value="Genomic_DNA"/>
</dbReference>
<accession>A0A8X8AKG8</accession>
<evidence type="ECO:0000313" key="2">
    <source>
        <dbReference type="Proteomes" id="UP000886885"/>
    </source>
</evidence>
<proteinExistence type="predicted"/>
<comment type="caution">
    <text evidence="1">The sequence shown here is derived from an EMBL/GenBank/DDBJ whole genome shotgun (WGS) entry which is preliminary data.</text>
</comment>
<reference evidence="1" key="1">
    <citation type="journal article" date="2020" name="bioRxiv">
        <title>Hybrid origin of Populus tomentosa Carr. identified through genome sequencing and phylogenomic analysis.</title>
        <authorList>
            <person name="An X."/>
            <person name="Gao K."/>
            <person name="Chen Z."/>
            <person name="Li J."/>
            <person name="Yang X."/>
            <person name="Yang X."/>
            <person name="Zhou J."/>
            <person name="Guo T."/>
            <person name="Zhao T."/>
            <person name="Huang S."/>
            <person name="Miao D."/>
            <person name="Khan W.U."/>
            <person name="Rao P."/>
            <person name="Ye M."/>
            <person name="Lei B."/>
            <person name="Liao W."/>
            <person name="Wang J."/>
            <person name="Ji L."/>
            <person name="Li Y."/>
            <person name="Guo B."/>
            <person name="Mustafa N.S."/>
            <person name="Li S."/>
            <person name="Yun Q."/>
            <person name="Keller S.R."/>
            <person name="Mao J."/>
            <person name="Zhang R."/>
            <person name="Strauss S.H."/>
        </authorList>
    </citation>
    <scope>NUCLEOTIDE SEQUENCE</scope>
    <source>
        <strain evidence="1">GM15</strain>
        <tissue evidence="1">Leaf</tissue>
    </source>
</reference>
<sequence>MTDAFHSVPSPLQGKVSIAVKSGVKLEIPDGVVLQNKACFRVAIPLYFARTIRDEFSLQLSEARNHLAAH</sequence>
<keyword evidence="2" id="KW-1185">Reference proteome</keyword>
<dbReference type="OrthoDB" id="932129at2759"/>
<gene>
    <name evidence="1" type="ORF">POTOM_006134</name>
</gene>
<organism evidence="1 2">
    <name type="scientific">Populus tomentosa</name>
    <name type="common">Chinese white poplar</name>
    <dbReference type="NCBI Taxonomy" id="118781"/>
    <lineage>
        <taxon>Eukaryota</taxon>
        <taxon>Viridiplantae</taxon>
        <taxon>Streptophyta</taxon>
        <taxon>Embryophyta</taxon>
        <taxon>Tracheophyta</taxon>
        <taxon>Spermatophyta</taxon>
        <taxon>Magnoliopsida</taxon>
        <taxon>eudicotyledons</taxon>
        <taxon>Gunneridae</taxon>
        <taxon>Pentapetalae</taxon>
        <taxon>rosids</taxon>
        <taxon>fabids</taxon>
        <taxon>Malpighiales</taxon>
        <taxon>Salicaceae</taxon>
        <taxon>Saliceae</taxon>
        <taxon>Populus</taxon>
    </lineage>
</organism>
<dbReference type="Proteomes" id="UP000886885">
    <property type="component" value="Chromosome 1D"/>
</dbReference>
<dbReference type="AlphaFoldDB" id="A0A8X8AKG8"/>
<protein>
    <submittedName>
        <fullName evidence="1">Uncharacterized protein</fullName>
    </submittedName>
</protein>